<feature type="transmembrane region" description="Helical" evidence="2">
    <location>
        <begin position="119"/>
        <end position="141"/>
    </location>
</feature>
<evidence type="ECO:0000313" key="4">
    <source>
        <dbReference type="EMBL" id="THG31033.1"/>
    </source>
</evidence>
<dbReference type="PANTHER" id="PTHR21666:SF270">
    <property type="entry name" value="MUREIN HYDROLASE ACTIVATOR ENVC"/>
    <property type="match status" value="1"/>
</dbReference>
<keyword evidence="2" id="KW-0472">Membrane</keyword>
<keyword evidence="2" id="KW-0812">Transmembrane</keyword>
<dbReference type="AlphaFoldDB" id="A0A4S4FKR4"/>
<reference evidence="4 5" key="1">
    <citation type="submission" date="2019-04" db="EMBL/GenBank/DDBJ databases">
        <authorList>
            <person name="Jiang L."/>
        </authorList>
    </citation>
    <scope>NUCLEOTIDE SEQUENCE [LARGE SCALE GENOMIC DNA]</scope>
    <source>
        <strain evidence="4 5">YIM 131853</strain>
    </source>
</reference>
<evidence type="ECO:0000313" key="5">
    <source>
        <dbReference type="Proteomes" id="UP000309133"/>
    </source>
</evidence>
<evidence type="ECO:0000259" key="3">
    <source>
        <dbReference type="Pfam" id="PF01551"/>
    </source>
</evidence>
<keyword evidence="2" id="KW-1133">Transmembrane helix</keyword>
<protein>
    <submittedName>
        <fullName evidence="4">M23 family metallopeptidase</fullName>
    </submittedName>
</protein>
<feature type="region of interest" description="Disordered" evidence="1">
    <location>
        <begin position="84"/>
        <end position="111"/>
    </location>
</feature>
<dbReference type="GO" id="GO:0004222">
    <property type="term" value="F:metalloendopeptidase activity"/>
    <property type="evidence" value="ECO:0007669"/>
    <property type="project" value="TreeGrafter"/>
</dbReference>
<dbReference type="InterPro" id="IPR016047">
    <property type="entry name" value="M23ase_b-sheet_dom"/>
</dbReference>
<evidence type="ECO:0000256" key="1">
    <source>
        <dbReference type="SAM" id="MobiDB-lite"/>
    </source>
</evidence>
<name>A0A4S4FKR4_9MICO</name>
<dbReference type="SUPFAM" id="SSF51261">
    <property type="entry name" value="Duplicated hybrid motif"/>
    <property type="match status" value="1"/>
</dbReference>
<dbReference type="Gene3D" id="2.70.70.10">
    <property type="entry name" value="Glucose Permease (Domain IIA)"/>
    <property type="match status" value="1"/>
</dbReference>
<dbReference type="Proteomes" id="UP000309133">
    <property type="component" value="Unassembled WGS sequence"/>
</dbReference>
<feature type="compositionally biased region" description="Basic and acidic residues" evidence="1">
    <location>
        <begin position="94"/>
        <end position="104"/>
    </location>
</feature>
<dbReference type="InterPro" id="IPR011055">
    <property type="entry name" value="Dup_hybrid_motif"/>
</dbReference>
<sequence length="327" mass="35721">MPRWATPYYPSRERISAPQSSTFPPSESAGSEPHTLEHRSSMCPLCRPSEILEILRTHESSVVYSRTSTNHIPTRPIRIVPEPSQLRGRRSARRVSDRRSDRFGRRYHSSRTRTPARRLHLLLALAFTACLTMTTTVPAAAVDIRTIASPSVNEITHANGDSQGLVVTDGAVAAFQRDTFSATEPGSIVNWPFPQYVALSDDFGPRPAPCSGCSTYHRGLDMVPGAGTPIQAVALGTVRETGSSDSGFGVYAVIDHVVDGQRISSLYAHMQFGSLQVSEGDTVTAGQMLGRVGDTGLSTGPHLHFELWDEGVTPIDPYRWLNEKAPR</sequence>
<dbReference type="InterPro" id="IPR050570">
    <property type="entry name" value="Cell_wall_metabolism_enzyme"/>
</dbReference>
<proteinExistence type="predicted"/>
<gene>
    <name evidence="4" type="ORF">E6C64_10575</name>
</gene>
<dbReference type="CDD" id="cd12797">
    <property type="entry name" value="M23_peptidase"/>
    <property type="match status" value="1"/>
</dbReference>
<comment type="caution">
    <text evidence="4">The sequence shown here is derived from an EMBL/GenBank/DDBJ whole genome shotgun (WGS) entry which is preliminary data.</text>
</comment>
<evidence type="ECO:0000256" key="2">
    <source>
        <dbReference type="SAM" id="Phobius"/>
    </source>
</evidence>
<organism evidence="4 5">
    <name type="scientific">Naasia lichenicola</name>
    <dbReference type="NCBI Taxonomy" id="2565933"/>
    <lineage>
        <taxon>Bacteria</taxon>
        <taxon>Bacillati</taxon>
        <taxon>Actinomycetota</taxon>
        <taxon>Actinomycetes</taxon>
        <taxon>Micrococcales</taxon>
        <taxon>Microbacteriaceae</taxon>
        <taxon>Naasia</taxon>
    </lineage>
</organism>
<dbReference type="PANTHER" id="PTHR21666">
    <property type="entry name" value="PEPTIDASE-RELATED"/>
    <property type="match status" value="1"/>
</dbReference>
<accession>A0A4S4FKR4</accession>
<keyword evidence="5" id="KW-1185">Reference proteome</keyword>
<dbReference type="Pfam" id="PF01551">
    <property type="entry name" value="Peptidase_M23"/>
    <property type="match status" value="1"/>
</dbReference>
<dbReference type="EMBL" id="SSSM01000004">
    <property type="protein sequence ID" value="THG31033.1"/>
    <property type="molecule type" value="Genomic_DNA"/>
</dbReference>
<feature type="compositionally biased region" description="Polar residues" evidence="1">
    <location>
        <begin position="17"/>
        <end position="29"/>
    </location>
</feature>
<feature type="region of interest" description="Disordered" evidence="1">
    <location>
        <begin position="1"/>
        <end position="40"/>
    </location>
</feature>
<feature type="domain" description="M23ase beta-sheet core" evidence="3">
    <location>
        <begin position="216"/>
        <end position="317"/>
    </location>
</feature>